<evidence type="ECO:0000256" key="3">
    <source>
        <dbReference type="ARBA" id="ARBA00023125"/>
    </source>
</evidence>
<evidence type="ECO:0000313" key="5">
    <source>
        <dbReference type="EMBL" id="WWM69428.1"/>
    </source>
</evidence>
<dbReference type="Pfam" id="PF02384">
    <property type="entry name" value="N6_Mtase"/>
    <property type="match status" value="1"/>
</dbReference>
<keyword evidence="5" id="KW-0808">Transferase</keyword>
<dbReference type="EMBL" id="CP145607">
    <property type="protein sequence ID" value="WWM69428.1"/>
    <property type="molecule type" value="Genomic_DNA"/>
</dbReference>
<dbReference type="SUPFAM" id="SSF116734">
    <property type="entry name" value="DNA methylase specificity domain"/>
    <property type="match status" value="1"/>
</dbReference>
<dbReference type="SUPFAM" id="SSF53335">
    <property type="entry name" value="S-adenosyl-L-methionine-dependent methyltransferases"/>
    <property type="match status" value="1"/>
</dbReference>
<dbReference type="RefSeq" id="WP_338501461.1">
    <property type="nucleotide sequence ID" value="NZ_CP145607.1"/>
</dbReference>
<dbReference type="InterPro" id="IPR029063">
    <property type="entry name" value="SAM-dependent_MTases_sf"/>
</dbReference>
<keyword evidence="5" id="KW-0489">Methyltransferase</keyword>
<gene>
    <name evidence="5" type="ORF">V6R86_01620</name>
</gene>
<proteinExistence type="inferred from homology"/>
<comment type="similarity">
    <text evidence="1">Belongs to the N(4)/N(6)-methyltransferase family.</text>
</comment>
<sequence>MIRPFSAQIAHLAWRHGLSGDEAVLLAAGLGLASSIGVTFQQAGSTRGLLAEVAGSLRPRDDADGLASAREWLRHPSAPYELFDSLDGSVEALLESTAGPMDWDAELDALLEAASYRGPVIGMPVAIAAAMLDVLALPAAGNCACTFGPTATIAWALSERRHVKFYAGDPDTARLFSMFAAASGRDLLVDRRNPLDGSFAPVQSEVASRDRPPLEEVDHLISVSPFGQRVRNIDETVVSIEALQVQRLRRFARKTFLTIVPDGFLFRDSRSEADVRRDLVETAAVEVESLPAGVFGRSQGISTSLVRVRESKGGKPVRFLDGRNMRSQTTGKIQERLLIQHLQDWPQMRDHEDRSAMVPTDTIAANNFVLMPDRYVRPKALQTIQDAVAELPQVALTDVATIERGKAPRPTHEAEGEPALVCLELAPGDIQGGFVGKPRRTVAFSADEAQRARNVGVRPGDILVSIKGNVGICGMVPEAAPSPEDEEPWIISQSLAIIRYRPNPHIPSPEILNAVLTAPWVRRGLERLAGGSTVRTLSMNDLRKMEIPVLPAAQLAAVGKVLDQVTQEREEVAERLASIGSYQRRIWAKLWGMNPDKQDHSLYA</sequence>
<dbReference type="Proteomes" id="UP001382935">
    <property type="component" value="Chromosome"/>
</dbReference>
<keyword evidence="2" id="KW-0680">Restriction system</keyword>
<dbReference type="Gene3D" id="3.90.220.20">
    <property type="entry name" value="DNA methylase specificity domains"/>
    <property type="match status" value="1"/>
</dbReference>
<evidence type="ECO:0000259" key="4">
    <source>
        <dbReference type="Pfam" id="PF02384"/>
    </source>
</evidence>
<name>A0ABZ2FYN6_9SPHN</name>
<reference evidence="5 6" key="1">
    <citation type="submission" date="2024-02" db="EMBL/GenBank/DDBJ databases">
        <title>Full genome sequence of Sphingomonas kaistensis.</title>
        <authorList>
            <person name="Poletto B.L."/>
            <person name="Silva G."/>
            <person name="Galante D."/>
            <person name="Campos K.R."/>
            <person name="Santos M.B.N."/>
            <person name="Sacchi C.T."/>
        </authorList>
    </citation>
    <scope>NUCLEOTIDE SEQUENCE [LARGE SCALE GENOMIC DNA]</scope>
    <source>
        <strain evidence="5 6">MA4R</strain>
    </source>
</reference>
<evidence type="ECO:0000256" key="2">
    <source>
        <dbReference type="ARBA" id="ARBA00022747"/>
    </source>
</evidence>
<keyword evidence="3" id="KW-0238">DNA-binding</keyword>
<dbReference type="GO" id="GO:0032259">
    <property type="term" value="P:methylation"/>
    <property type="evidence" value="ECO:0007669"/>
    <property type="project" value="UniProtKB-KW"/>
</dbReference>
<feature type="domain" description="DNA methylase adenine-specific" evidence="4">
    <location>
        <begin position="259"/>
        <end position="380"/>
    </location>
</feature>
<evidence type="ECO:0000256" key="1">
    <source>
        <dbReference type="ARBA" id="ARBA00006594"/>
    </source>
</evidence>
<protein>
    <submittedName>
        <fullName evidence="5">N-6 DNA methylase</fullName>
    </submittedName>
</protein>
<dbReference type="InterPro" id="IPR044946">
    <property type="entry name" value="Restrct_endonuc_typeI_TRD_sf"/>
</dbReference>
<organism evidence="5 6">
    <name type="scientific">Sphingomonas kaistensis</name>
    <dbReference type="NCBI Taxonomy" id="298708"/>
    <lineage>
        <taxon>Bacteria</taxon>
        <taxon>Pseudomonadati</taxon>
        <taxon>Pseudomonadota</taxon>
        <taxon>Alphaproteobacteria</taxon>
        <taxon>Sphingomonadales</taxon>
        <taxon>Sphingomonadaceae</taxon>
        <taxon>Sphingomonas</taxon>
    </lineage>
</organism>
<accession>A0ABZ2FYN6</accession>
<dbReference type="GO" id="GO:0008168">
    <property type="term" value="F:methyltransferase activity"/>
    <property type="evidence" value="ECO:0007669"/>
    <property type="project" value="UniProtKB-KW"/>
</dbReference>
<evidence type="ECO:0000313" key="6">
    <source>
        <dbReference type="Proteomes" id="UP001382935"/>
    </source>
</evidence>
<keyword evidence="6" id="KW-1185">Reference proteome</keyword>
<dbReference type="Gene3D" id="3.40.50.150">
    <property type="entry name" value="Vaccinia Virus protein VP39"/>
    <property type="match status" value="1"/>
</dbReference>
<dbReference type="InterPro" id="IPR003356">
    <property type="entry name" value="DNA_methylase_A-5"/>
</dbReference>